<dbReference type="Proteomes" id="UP000244052">
    <property type="component" value="Unassembled WGS sequence"/>
</dbReference>
<proteinExistence type="predicted"/>
<dbReference type="InterPro" id="IPR010982">
    <property type="entry name" value="Lambda_DNA-bd_dom_sf"/>
</dbReference>
<evidence type="ECO:0000313" key="2">
    <source>
        <dbReference type="Proteomes" id="UP000244052"/>
    </source>
</evidence>
<protein>
    <recommendedName>
        <fullName evidence="3">Cro/Cl family transcriptional regulator</fullName>
    </recommendedName>
</protein>
<gene>
    <name evidence="1" type="ORF">DBO86_22940</name>
</gene>
<name>A0A2T5PGK8_ECTOL</name>
<evidence type="ECO:0008006" key="3">
    <source>
        <dbReference type="Google" id="ProtNLM"/>
    </source>
</evidence>
<sequence>MKKTPLEEAIEAVGSAKLLAERLGVTPMAITQWKARGVPAHRVHAIVAACSGAVTAVELRPDIFRAA</sequence>
<organism evidence="1 2">
    <name type="scientific">Ectopseudomonas oleovorans</name>
    <name type="common">Pseudomonas oleovorans</name>
    <dbReference type="NCBI Taxonomy" id="301"/>
    <lineage>
        <taxon>Bacteria</taxon>
        <taxon>Pseudomonadati</taxon>
        <taxon>Pseudomonadota</taxon>
        <taxon>Gammaproteobacteria</taxon>
        <taxon>Pseudomonadales</taxon>
        <taxon>Pseudomonadaceae</taxon>
        <taxon>Ectopseudomonas</taxon>
    </lineage>
</organism>
<dbReference type="Gene3D" id="1.10.260.40">
    <property type="entry name" value="lambda repressor-like DNA-binding domains"/>
    <property type="match status" value="1"/>
</dbReference>
<dbReference type="GO" id="GO:0003677">
    <property type="term" value="F:DNA binding"/>
    <property type="evidence" value="ECO:0007669"/>
    <property type="project" value="InterPro"/>
</dbReference>
<keyword evidence="2" id="KW-1185">Reference proteome</keyword>
<comment type="caution">
    <text evidence="1">The sequence shown here is derived from an EMBL/GenBank/DDBJ whole genome shotgun (WGS) entry which is preliminary data.</text>
</comment>
<dbReference type="SUPFAM" id="SSF47413">
    <property type="entry name" value="lambda repressor-like DNA-binding domains"/>
    <property type="match status" value="1"/>
</dbReference>
<dbReference type="Pfam" id="PF15943">
    <property type="entry name" value="YdaS_toxin"/>
    <property type="match status" value="1"/>
</dbReference>
<dbReference type="EMBL" id="QASO01000129">
    <property type="protein sequence ID" value="PTU76855.1"/>
    <property type="molecule type" value="Genomic_DNA"/>
</dbReference>
<reference evidence="1 2" key="1">
    <citation type="submission" date="2018-04" db="EMBL/GenBank/DDBJ databases">
        <title>Pseudomonas sp. nov., isolated from mangrove soil.</title>
        <authorList>
            <person name="Chen C."/>
        </authorList>
    </citation>
    <scope>NUCLEOTIDE SEQUENCE [LARGE SCALE GENOMIC DNA]</scope>
    <source>
        <strain evidence="1 2">JCM 14246</strain>
    </source>
</reference>
<dbReference type="InterPro" id="IPR031856">
    <property type="entry name" value="YdaS_toxin-like"/>
</dbReference>
<evidence type="ECO:0000313" key="1">
    <source>
        <dbReference type="EMBL" id="PTU76855.1"/>
    </source>
</evidence>
<accession>A0A2T5PGK8</accession>
<dbReference type="AlphaFoldDB" id="A0A2T5PGK8"/>